<dbReference type="Proteomes" id="UP001055439">
    <property type="component" value="Chromosome 2"/>
</dbReference>
<dbReference type="PANTHER" id="PTHR46651:SF1">
    <property type="entry name" value="SMALL MUTS RELATED FAMILY PROTEIN"/>
    <property type="match status" value="1"/>
</dbReference>
<dbReference type="SMART" id="SM00463">
    <property type="entry name" value="SMR"/>
    <property type="match status" value="1"/>
</dbReference>
<organism evidence="2 3">
    <name type="scientific">Musa troglodytarum</name>
    <name type="common">fe'i banana</name>
    <dbReference type="NCBI Taxonomy" id="320322"/>
    <lineage>
        <taxon>Eukaryota</taxon>
        <taxon>Viridiplantae</taxon>
        <taxon>Streptophyta</taxon>
        <taxon>Embryophyta</taxon>
        <taxon>Tracheophyta</taxon>
        <taxon>Spermatophyta</taxon>
        <taxon>Magnoliopsida</taxon>
        <taxon>Liliopsida</taxon>
        <taxon>Zingiberales</taxon>
        <taxon>Musaceae</taxon>
        <taxon>Musa</taxon>
    </lineage>
</organism>
<name>A0A9E7FBN3_9LILI</name>
<accession>A0A9E7FBN3</accession>
<dbReference type="EMBL" id="CP097504">
    <property type="protein sequence ID" value="URD91212.1"/>
    <property type="molecule type" value="Genomic_DNA"/>
</dbReference>
<dbReference type="InterPro" id="IPR053242">
    <property type="entry name" value="PAM2-like_domain"/>
</dbReference>
<dbReference type="SUPFAM" id="SSF160443">
    <property type="entry name" value="SMR domain-like"/>
    <property type="match status" value="1"/>
</dbReference>
<dbReference type="PROSITE" id="PS50828">
    <property type="entry name" value="SMR"/>
    <property type="match status" value="1"/>
</dbReference>
<dbReference type="OrthoDB" id="3231855at2759"/>
<dbReference type="PANTHER" id="PTHR46651">
    <property type="entry name" value="POLYADENYLATE-BINDING PROTEIN-INTERACTING PROTEIN 7"/>
    <property type="match status" value="1"/>
</dbReference>
<sequence length="552" mass="61110">MAWLPLIYPAIDLRKEGTKLNLLNKVTTLNPNALEFIPSSLKYAKSTKGSDTKKFDGLGSSGNSVFNQSGSTISNNSEVEAKPYWYHQLPDDITPDFKVMAEDLQGPGNLRIADLSLHDAVGPSSLARSMANQLLGVRKDVPCFTSENQRSSEKICAEEKSPIAFMASAASSWGKPFINGEKHSRIGRKGCRKDEDFCAGPINDLTSNNMLLENAAVEPIKYLSSCFPGCDAQRLANVYYENGCDLNSTIELISHYMHEVDSGFDQNLNVMPLASSRFSMLDSTALSLAETHARSGLSKYPREDIQHGPIMHRSTSSISKGDMKFASTDRQLALQDFHRWRSDRNGCGDGHVGSSRTIQLLASSLNGHGKVLYKNKSAANSSSGWLETEDAVESRREDHNVATLRNKCFEMENQTYYIGDKVLAKELGSIEQLHNMKTSSAHGKAEAIFQMRNPLFPEHQSYGQLKDQVIDLYGLSVTEAMHSLDNRLSFLRRKARSSGQRLHAIICIGVGRQHSKGTGSPAWLPLAVEQYLMKEGLQFTQPHPGLLRVVIY</sequence>
<dbReference type="AlphaFoldDB" id="A0A9E7FBN3"/>
<gene>
    <name evidence="2" type="ORF">MUK42_28078</name>
</gene>
<dbReference type="InterPro" id="IPR036063">
    <property type="entry name" value="Smr_dom_sf"/>
</dbReference>
<feature type="domain" description="Smr" evidence="1">
    <location>
        <begin position="470"/>
        <end position="552"/>
    </location>
</feature>
<evidence type="ECO:0000259" key="1">
    <source>
        <dbReference type="PROSITE" id="PS50828"/>
    </source>
</evidence>
<keyword evidence="3" id="KW-1185">Reference proteome</keyword>
<reference evidence="2" key="1">
    <citation type="submission" date="2022-05" db="EMBL/GenBank/DDBJ databases">
        <title>The Musa troglodytarum L. genome provides insights into the mechanism of non-climacteric behaviour and enrichment of carotenoids.</title>
        <authorList>
            <person name="Wang J."/>
        </authorList>
    </citation>
    <scope>NUCLEOTIDE SEQUENCE</scope>
    <source>
        <tissue evidence="2">Leaf</tissue>
    </source>
</reference>
<dbReference type="Gene3D" id="3.30.1370.110">
    <property type="match status" value="1"/>
</dbReference>
<dbReference type="InterPro" id="IPR002625">
    <property type="entry name" value="Smr_dom"/>
</dbReference>
<evidence type="ECO:0000313" key="2">
    <source>
        <dbReference type="EMBL" id="URD91212.1"/>
    </source>
</evidence>
<protein>
    <submittedName>
        <fullName evidence="2">Smr domain containing protein</fullName>
    </submittedName>
</protein>
<proteinExistence type="predicted"/>
<evidence type="ECO:0000313" key="3">
    <source>
        <dbReference type="Proteomes" id="UP001055439"/>
    </source>
</evidence>